<reference evidence="3 4" key="1">
    <citation type="submission" date="2024-05" db="EMBL/GenBank/DDBJ databases">
        <authorList>
            <person name="Wallberg A."/>
        </authorList>
    </citation>
    <scope>NUCLEOTIDE SEQUENCE [LARGE SCALE GENOMIC DNA]</scope>
</reference>
<comment type="caution">
    <text evidence="3">The sequence shown here is derived from an EMBL/GenBank/DDBJ whole genome shotgun (WGS) entry which is preliminary data.</text>
</comment>
<dbReference type="EMBL" id="CAXKWB010020184">
    <property type="protein sequence ID" value="CAL4122445.1"/>
    <property type="molecule type" value="Genomic_DNA"/>
</dbReference>
<keyword evidence="2" id="KW-0732">Signal</keyword>
<name>A0AAV2RCG4_MEGNR</name>
<organism evidence="3 4">
    <name type="scientific">Meganyctiphanes norvegica</name>
    <name type="common">Northern krill</name>
    <name type="synonym">Thysanopoda norvegica</name>
    <dbReference type="NCBI Taxonomy" id="48144"/>
    <lineage>
        <taxon>Eukaryota</taxon>
        <taxon>Metazoa</taxon>
        <taxon>Ecdysozoa</taxon>
        <taxon>Arthropoda</taxon>
        <taxon>Crustacea</taxon>
        <taxon>Multicrustacea</taxon>
        <taxon>Malacostraca</taxon>
        <taxon>Eumalacostraca</taxon>
        <taxon>Eucarida</taxon>
        <taxon>Euphausiacea</taxon>
        <taxon>Euphausiidae</taxon>
        <taxon>Meganyctiphanes</taxon>
    </lineage>
</organism>
<feature type="chain" id="PRO_5043405080" evidence="2">
    <location>
        <begin position="16"/>
        <end position="214"/>
    </location>
</feature>
<feature type="compositionally biased region" description="Low complexity" evidence="1">
    <location>
        <begin position="194"/>
        <end position="204"/>
    </location>
</feature>
<feature type="signal peptide" evidence="2">
    <location>
        <begin position="1"/>
        <end position="15"/>
    </location>
</feature>
<dbReference type="AlphaFoldDB" id="A0AAV2RCG4"/>
<proteinExistence type="predicted"/>
<gene>
    <name evidence="3" type="ORF">MNOR_LOCUS23167</name>
</gene>
<evidence type="ECO:0000313" key="4">
    <source>
        <dbReference type="Proteomes" id="UP001497623"/>
    </source>
</evidence>
<evidence type="ECO:0000313" key="3">
    <source>
        <dbReference type="EMBL" id="CAL4122445.1"/>
    </source>
</evidence>
<sequence>MKIVVLLAVVGVAVCMPYPQGVAAGAPKRKLWLKIDDNSLEVFNPHQQSYKSNTFYNKVNGKAVPIAVQPSYYYGSSEELWNYGSPSVAYAQSQFKSNPTNTQEGNPNFYYDNSGELKMIPDPAMFSQVYSNFYSNLPVQGPNAPRYYIDSSGEVGVASDFFMNRLFRSNTGTNLYRDNSGELLYVYPQGSGPGSSPGASPSGSAPGGGAVLTA</sequence>
<feature type="region of interest" description="Disordered" evidence="1">
    <location>
        <begin position="188"/>
        <end position="214"/>
    </location>
</feature>
<evidence type="ECO:0000256" key="2">
    <source>
        <dbReference type="SAM" id="SignalP"/>
    </source>
</evidence>
<dbReference type="Proteomes" id="UP001497623">
    <property type="component" value="Unassembled WGS sequence"/>
</dbReference>
<keyword evidence="4" id="KW-1185">Reference proteome</keyword>
<protein>
    <submittedName>
        <fullName evidence="3">Uncharacterized protein</fullName>
    </submittedName>
</protein>
<accession>A0AAV2RCG4</accession>
<feature type="compositionally biased region" description="Gly residues" evidence="1">
    <location>
        <begin position="205"/>
        <end position="214"/>
    </location>
</feature>
<evidence type="ECO:0000256" key="1">
    <source>
        <dbReference type="SAM" id="MobiDB-lite"/>
    </source>
</evidence>